<evidence type="ECO:0000313" key="2">
    <source>
        <dbReference type="Proteomes" id="UP000003250"/>
    </source>
</evidence>
<evidence type="ECO:0008006" key="3">
    <source>
        <dbReference type="Google" id="ProtNLM"/>
    </source>
</evidence>
<dbReference type="AlphaFoldDB" id="H0I0Q4"/>
<dbReference type="RefSeq" id="WP_008839611.1">
    <property type="nucleotide sequence ID" value="NZ_AHAM01000269.1"/>
</dbReference>
<proteinExistence type="predicted"/>
<dbReference type="EMBL" id="AHAM01000269">
    <property type="protein sequence ID" value="EHK53448.1"/>
    <property type="molecule type" value="Genomic_DNA"/>
</dbReference>
<keyword evidence="2" id="KW-1185">Reference proteome</keyword>
<protein>
    <recommendedName>
        <fullName evidence="3">Regulatory protein RecX</fullName>
    </recommendedName>
</protein>
<dbReference type="OrthoDB" id="8085684at2"/>
<accession>H0I0Q4</accession>
<dbReference type="Proteomes" id="UP000003250">
    <property type="component" value="Unassembled WGS sequence"/>
</dbReference>
<reference evidence="1 2" key="1">
    <citation type="journal article" date="2012" name="J. Bacteriol.">
        <title>Draft Genome Sequence of Mesorhizobium alhagi CCNWXJ12-2T, a Novel Salt-Resistant Species Isolated from the Desert of Northwestern China.</title>
        <authorList>
            <person name="Zhou M."/>
            <person name="Chen W."/>
            <person name="Chen H."/>
            <person name="Wei G."/>
        </authorList>
    </citation>
    <scope>NUCLEOTIDE SEQUENCE [LARGE SCALE GENOMIC DNA]</scope>
    <source>
        <strain evidence="1 2">CCNWXJ12-2</strain>
    </source>
</reference>
<organism evidence="1 2">
    <name type="scientific">Mesorhizobium alhagi CCNWXJ12-2</name>
    <dbReference type="NCBI Taxonomy" id="1107882"/>
    <lineage>
        <taxon>Bacteria</taxon>
        <taxon>Pseudomonadati</taxon>
        <taxon>Pseudomonadota</taxon>
        <taxon>Alphaproteobacteria</taxon>
        <taxon>Hyphomicrobiales</taxon>
        <taxon>Phyllobacteriaceae</taxon>
        <taxon>Allomesorhizobium</taxon>
    </lineage>
</organism>
<evidence type="ECO:0000313" key="1">
    <source>
        <dbReference type="EMBL" id="EHK53448.1"/>
    </source>
</evidence>
<gene>
    <name evidence="1" type="ORF">MAXJ12_30207</name>
</gene>
<name>H0I0Q4_9HYPH</name>
<sequence>MDDKRKDHIYTRAYALAASGCHVDPRTIISTLKDEGYPEAADVLDDAQIHNDLRRVCKRNWAGLRLVSLNNKQP</sequence>